<evidence type="ECO:0000313" key="2">
    <source>
        <dbReference type="Proteomes" id="UP000199134"/>
    </source>
</evidence>
<dbReference type="RefSeq" id="WP_091852718.1">
    <property type="nucleotide sequence ID" value="NZ_FNIW01000006.1"/>
</dbReference>
<name>A0A1H0FMG8_9BACT</name>
<comment type="caution">
    <text evidence="1">The sequence shown here is derived from an EMBL/GenBank/DDBJ whole genome shotgun (WGS) entry which is preliminary data.</text>
</comment>
<gene>
    <name evidence="1" type="ORF">SAMN04487900_1065</name>
</gene>
<dbReference type="GO" id="GO:0032259">
    <property type="term" value="P:methylation"/>
    <property type="evidence" value="ECO:0007669"/>
    <property type="project" value="UniProtKB-KW"/>
</dbReference>
<dbReference type="Pfam" id="PF13651">
    <property type="entry name" value="EcoRI_methylase"/>
    <property type="match status" value="1"/>
</dbReference>
<reference evidence="2" key="1">
    <citation type="submission" date="2016-10" db="EMBL/GenBank/DDBJ databases">
        <authorList>
            <person name="de Groot N.N."/>
        </authorList>
    </citation>
    <scope>NUCLEOTIDE SEQUENCE [LARGE SCALE GENOMIC DNA]</scope>
    <source>
        <strain evidence="2">BP1-145</strain>
    </source>
</reference>
<dbReference type="InterPro" id="IPR002052">
    <property type="entry name" value="DNA_methylase_N6_adenine_CS"/>
</dbReference>
<proteinExistence type="predicted"/>
<dbReference type="PROSITE" id="PS00092">
    <property type="entry name" value="N6_MTASE"/>
    <property type="match status" value="1"/>
</dbReference>
<dbReference type="GO" id="GO:0008168">
    <property type="term" value="F:methyltransferase activity"/>
    <property type="evidence" value="ECO:0007669"/>
    <property type="project" value="UniProtKB-KW"/>
</dbReference>
<sequence length="375" mass="43909">MANTNLANAKNAKNDEFYTQYPDIQKEINAYLDYDPDVFRGKTVLLPCDDPEWSNFTKFFAQNFELLGLKKVISTSYAPESKKYKMPYQPTLFETSQPYFDNDKSKTHGKIFVLTDDVTGDGRVNIEDLQWQYLEGDGDFRSKEIRKLRDEADIIVTNPPFSLFREFVMWLMDSEKQFIIIGSMNAVSYKEIFPLIKDNKMWMGNGFQNGNAYFRIDALRSSYVDGVFDESTNLVKFRNCCWYTNIDHGRRHQPLQLMTMAENFKHSKHKELRGRKEYIHYENYDAIEVPFTDAIPSDYNGAMGVPLTFLDKYCPEQFEIIGHPHGDYGLELGLRPFPRELKAQNKGLRDGDLYYMKDGKPELPYRRILIRKKQS</sequence>
<dbReference type="AlphaFoldDB" id="A0A1H0FMG8"/>
<dbReference type="EMBL" id="FNIW01000006">
    <property type="protein sequence ID" value="SDN95790.1"/>
    <property type="molecule type" value="Genomic_DNA"/>
</dbReference>
<dbReference type="OrthoDB" id="9774673at2"/>
<dbReference type="InterPro" id="IPR025247">
    <property type="entry name" value="EcoRI-like_methylase"/>
</dbReference>
<dbReference type="GO" id="GO:0003676">
    <property type="term" value="F:nucleic acid binding"/>
    <property type="evidence" value="ECO:0007669"/>
    <property type="project" value="InterPro"/>
</dbReference>
<protein>
    <submittedName>
        <fullName evidence="1">Adenine-specific methyltransferase EcoRI</fullName>
    </submittedName>
</protein>
<accession>A0A1H0FMG8</accession>
<keyword evidence="1" id="KW-0808">Transferase</keyword>
<keyword evidence="1" id="KW-0489">Methyltransferase</keyword>
<dbReference type="Proteomes" id="UP000199134">
    <property type="component" value="Unassembled WGS sequence"/>
</dbReference>
<organism evidence="1 2">
    <name type="scientific">Prevotella communis</name>
    <dbReference type="NCBI Taxonomy" id="2913614"/>
    <lineage>
        <taxon>Bacteria</taxon>
        <taxon>Pseudomonadati</taxon>
        <taxon>Bacteroidota</taxon>
        <taxon>Bacteroidia</taxon>
        <taxon>Bacteroidales</taxon>
        <taxon>Prevotellaceae</taxon>
        <taxon>Prevotella</taxon>
    </lineage>
</organism>
<evidence type="ECO:0000313" key="1">
    <source>
        <dbReference type="EMBL" id="SDN95790.1"/>
    </source>
</evidence>